<proteinExistence type="predicted"/>
<gene>
    <name evidence="2" type="ORF">VSS16_19440</name>
</gene>
<dbReference type="InterPro" id="IPR014756">
    <property type="entry name" value="Ig_E-set"/>
</dbReference>
<dbReference type="RefSeq" id="WP_376733564.1">
    <property type="nucleotide sequence ID" value="NZ_JAYMRP010000016.1"/>
</dbReference>
<dbReference type="CDD" id="cd00603">
    <property type="entry name" value="IPT_PCSR"/>
    <property type="match status" value="1"/>
</dbReference>
<reference evidence="2 3" key="1">
    <citation type="submission" date="2024-01" db="EMBL/GenBank/DDBJ databases">
        <title>Genome mining of biosynthetic gene clusters to explore secondary metabolites of Streptomyces sp.</title>
        <authorList>
            <person name="Baig A."/>
            <person name="Ajitkumar Shintre N."/>
            <person name="Kumar H."/>
            <person name="Anbarasu A."/>
            <person name="Ramaiah S."/>
        </authorList>
    </citation>
    <scope>NUCLEOTIDE SEQUENCE [LARGE SCALE GENOMIC DNA]</scope>
    <source>
        <strain evidence="2 3">A57</strain>
    </source>
</reference>
<dbReference type="SUPFAM" id="SSF81296">
    <property type="entry name" value="E set domains"/>
    <property type="match status" value="4"/>
</dbReference>
<name>A0ABV5EDI4_9ACTN</name>
<evidence type="ECO:0000313" key="3">
    <source>
        <dbReference type="Proteomes" id="UP001585080"/>
    </source>
</evidence>
<feature type="domain" description="IPT/TIG" evidence="1">
    <location>
        <begin position="2"/>
        <end position="83"/>
    </location>
</feature>
<dbReference type="PANTHER" id="PTHR22625">
    <property type="entry name" value="PLEXIN"/>
    <property type="match status" value="1"/>
</dbReference>
<keyword evidence="3" id="KW-1185">Reference proteome</keyword>
<dbReference type="InterPro" id="IPR031148">
    <property type="entry name" value="Plexin"/>
</dbReference>
<dbReference type="Pfam" id="PF01833">
    <property type="entry name" value="TIG"/>
    <property type="match status" value="4"/>
</dbReference>
<feature type="domain" description="IPT/TIG" evidence="1">
    <location>
        <begin position="87"/>
        <end position="170"/>
    </location>
</feature>
<organism evidence="2 3">
    <name type="scientific">Streptomyces broussonetiae</name>
    <dbReference type="NCBI Taxonomy" id="2686304"/>
    <lineage>
        <taxon>Bacteria</taxon>
        <taxon>Bacillati</taxon>
        <taxon>Actinomycetota</taxon>
        <taxon>Actinomycetes</taxon>
        <taxon>Kitasatosporales</taxon>
        <taxon>Streptomycetaceae</taxon>
        <taxon>Streptomyces</taxon>
    </lineage>
</organism>
<dbReference type="Gene3D" id="2.60.40.10">
    <property type="entry name" value="Immunoglobulins"/>
    <property type="match status" value="4"/>
</dbReference>
<dbReference type="Proteomes" id="UP001585080">
    <property type="component" value="Unassembled WGS sequence"/>
</dbReference>
<evidence type="ECO:0000313" key="2">
    <source>
        <dbReference type="EMBL" id="MFB8774877.1"/>
    </source>
</evidence>
<dbReference type="CDD" id="cd00102">
    <property type="entry name" value="IPT"/>
    <property type="match status" value="1"/>
</dbReference>
<dbReference type="PANTHER" id="PTHR22625:SF70">
    <property type="entry name" value="PLEXIN A, ISOFORM A"/>
    <property type="match status" value="1"/>
</dbReference>
<protein>
    <submittedName>
        <fullName evidence="2">IPT/TIG domain-containing protein</fullName>
    </submittedName>
</protein>
<dbReference type="EMBL" id="JAYMRP010000016">
    <property type="protein sequence ID" value="MFB8774877.1"/>
    <property type="molecule type" value="Genomic_DNA"/>
</dbReference>
<sequence length="339" mass="32277">MPPVVSSISPEQGPVSGGTPVVITGTGLTGATTVRFGFASASFSVVSSTRINAVAPPGSSGSVPVWVTSPSGSSNVSVYFTYTASSAPVVTGLSPSGGSTSGGTVVTVTGSSFLGATQVRFGSVDAASFSVVSGSVITAVSPPGVAGSVPVRVTTPAGTSAAAPQSYFFYAPAPVLTALAPSTGGTAGGNSVVVTGSGLFPASEVRFGALSAGFSVVSDTELVAQAPPGSGQVQVTVTTPGGTSNPLAYAYVGAPTLSGLSPSSGPAAGITVVTLTGSGLAGTADVTADGVPVAFTVLSDTQVTAMIPAGPVGGVAIRVTTAGGTSGAVLFQRLAAPEI</sequence>
<comment type="caution">
    <text evidence="2">The sequence shown here is derived from an EMBL/GenBank/DDBJ whole genome shotgun (WGS) entry which is preliminary data.</text>
</comment>
<feature type="domain" description="IPT/TIG" evidence="1">
    <location>
        <begin position="173"/>
        <end position="252"/>
    </location>
</feature>
<accession>A0ABV5EDI4</accession>
<dbReference type="InterPro" id="IPR002909">
    <property type="entry name" value="IPT_dom"/>
</dbReference>
<evidence type="ECO:0000259" key="1">
    <source>
        <dbReference type="SMART" id="SM00429"/>
    </source>
</evidence>
<feature type="domain" description="IPT/TIG" evidence="1">
    <location>
        <begin position="254"/>
        <end position="337"/>
    </location>
</feature>
<dbReference type="InterPro" id="IPR013783">
    <property type="entry name" value="Ig-like_fold"/>
</dbReference>
<dbReference type="SMART" id="SM00429">
    <property type="entry name" value="IPT"/>
    <property type="match status" value="4"/>
</dbReference>